<evidence type="ECO:0008006" key="2">
    <source>
        <dbReference type="Google" id="ProtNLM"/>
    </source>
</evidence>
<proteinExistence type="predicted"/>
<dbReference type="Pfam" id="PF02585">
    <property type="entry name" value="PIG-L"/>
    <property type="match status" value="1"/>
</dbReference>
<reference evidence="1" key="1">
    <citation type="journal article" date="2020" name="Nature">
        <title>Giant virus diversity and host interactions through global metagenomics.</title>
        <authorList>
            <person name="Schulz F."/>
            <person name="Roux S."/>
            <person name="Paez-Espino D."/>
            <person name="Jungbluth S."/>
            <person name="Walsh D.A."/>
            <person name="Denef V.J."/>
            <person name="McMahon K.D."/>
            <person name="Konstantinidis K.T."/>
            <person name="Eloe-Fadrosh E.A."/>
            <person name="Kyrpides N.C."/>
            <person name="Woyke T."/>
        </authorList>
    </citation>
    <scope>NUCLEOTIDE SEQUENCE</scope>
    <source>
        <strain evidence="1">GVMAG-M-3300001348-25</strain>
    </source>
</reference>
<accession>A0A6C0EJG2</accession>
<dbReference type="EMBL" id="MN738858">
    <property type="protein sequence ID" value="QHT28470.1"/>
    <property type="molecule type" value="Genomic_DNA"/>
</dbReference>
<dbReference type="InterPro" id="IPR024078">
    <property type="entry name" value="LmbE-like_dom_sf"/>
</dbReference>
<organism evidence="1">
    <name type="scientific">viral metagenome</name>
    <dbReference type="NCBI Taxonomy" id="1070528"/>
    <lineage>
        <taxon>unclassified sequences</taxon>
        <taxon>metagenomes</taxon>
        <taxon>organismal metagenomes</taxon>
    </lineage>
</organism>
<protein>
    <recommendedName>
        <fullName evidence="2">PIG-L family deacetylase</fullName>
    </recommendedName>
</protein>
<dbReference type="InterPro" id="IPR003737">
    <property type="entry name" value="GlcNAc_PI_deacetylase-related"/>
</dbReference>
<name>A0A6C0EJG2_9ZZZZ</name>
<dbReference type="SUPFAM" id="SSF102588">
    <property type="entry name" value="LmbE-like"/>
    <property type="match status" value="1"/>
</dbReference>
<sequence length="267" mass="31658">MYSLILSPHLDDALYSMSSFLCNHYGDVIIATLFTREVDNDYQGHYALYADMKTRKKEDLSAIKKIEEMNMHIRIKILYLDLPDQIFRNKLTNIEEPIYDTFHNLHNTYEISAIYCPLGIGKHYDHILTHNICKEIFDANKTFFYYDYPYCTLNLNVQTRLNQLGLKQSDTIHCSDMYNHYVCPMYSSTPFLFRIFNILWDSLAGCFQCNGDDKTKFTTYSYYAIPEDKYKIISRYSSQVKPIFQDATNLKYILRTYNKECYIKIHS</sequence>
<dbReference type="AlphaFoldDB" id="A0A6C0EJG2"/>
<evidence type="ECO:0000313" key="1">
    <source>
        <dbReference type="EMBL" id="QHT28470.1"/>
    </source>
</evidence>
<dbReference type="Gene3D" id="3.40.50.10320">
    <property type="entry name" value="LmbE-like"/>
    <property type="match status" value="1"/>
</dbReference>